<dbReference type="EMBL" id="JAQQAF010000005">
    <property type="protein sequence ID" value="KAJ8486021.1"/>
    <property type="molecule type" value="Genomic_DNA"/>
</dbReference>
<proteinExistence type="predicted"/>
<accession>A0AAV8PJ24</accession>
<evidence type="ECO:0000313" key="2">
    <source>
        <dbReference type="Proteomes" id="UP001222027"/>
    </source>
</evidence>
<name>A0AAV8PJ24_ENSVE</name>
<gene>
    <name evidence="1" type="ORF">OPV22_018506</name>
</gene>
<dbReference type="Proteomes" id="UP001222027">
    <property type="component" value="Unassembled WGS sequence"/>
</dbReference>
<keyword evidence="2" id="KW-1185">Reference proteome</keyword>
<comment type="caution">
    <text evidence="1">The sequence shown here is derived from an EMBL/GenBank/DDBJ whole genome shotgun (WGS) entry which is preliminary data.</text>
</comment>
<evidence type="ECO:0000313" key="1">
    <source>
        <dbReference type="EMBL" id="KAJ8486021.1"/>
    </source>
</evidence>
<protein>
    <submittedName>
        <fullName evidence="1">Uncharacterized protein</fullName>
    </submittedName>
</protein>
<dbReference type="AlphaFoldDB" id="A0AAV8PJ24"/>
<sequence length="76" mass="8613">MQLLRNPCRDPRTAGGICRPLVFLVKFNPHQQPFPQGSNVVIIPAGVSRQRRHRLISLLTAITKFCPSKGETYDNR</sequence>
<reference evidence="1 2" key="1">
    <citation type="submission" date="2022-12" db="EMBL/GenBank/DDBJ databases">
        <title>Chromosome-scale assembly of the Ensete ventricosum genome.</title>
        <authorList>
            <person name="Dussert Y."/>
            <person name="Stocks J."/>
            <person name="Wendawek A."/>
            <person name="Woldeyes F."/>
            <person name="Nichols R.A."/>
            <person name="Borrell J.S."/>
        </authorList>
    </citation>
    <scope>NUCLEOTIDE SEQUENCE [LARGE SCALE GENOMIC DNA]</scope>
    <source>
        <strain evidence="2">cv. Maze</strain>
        <tissue evidence="1">Seeds</tissue>
    </source>
</reference>
<organism evidence="1 2">
    <name type="scientific">Ensete ventricosum</name>
    <name type="common">Abyssinian banana</name>
    <name type="synonym">Musa ensete</name>
    <dbReference type="NCBI Taxonomy" id="4639"/>
    <lineage>
        <taxon>Eukaryota</taxon>
        <taxon>Viridiplantae</taxon>
        <taxon>Streptophyta</taxon>
        <taxon>Embryophyta</taxon>
        <taxon>Tracheophyta</taxon>
        <taxon>Spermatophyta</taxon>
        <taxon>Magnoliopsida</taxon>
        <taxon>Liliopsida</taxon>
        <taxon>Zingiberales</taxon>
        <taxon>Musaceae</taxon>
        <taxon>Ensete</taxon>
    </lineage>
</organism>